<dbReference type="PROSITE" id="PS50089">
    <property type="entry name" value="ZF_RING_2"/>
    <property type="match status" value="1"/>
</dbReference>
<keyword evidence="3" id="KW-0862">Zinc</keyword>
<feature type="coiled-coil region" evidence="5">
    <location>
        <begin position="4"/>
        <end position="31"/>
    </location>
</feature>
<dbReference type="SMART" id="SM00184">
    <property type="entry name" value="RING"/>
    <property type="match status" value="1"/>
</dbReference>
<evidence type="ECO:0000256" key="2">
    <source>
        <dbReference type="ARBA" id="ARBA00022771"/>
    </source>
</evidence>
<dbReference type="InterPro" id="IPR001841">
    <property type="entry name" value="Znf_RING"/>
</dbReference>
<keyword evidence="2 4" id="KW-0863">Zinc-finger</keyword>
<keyword evidence="1" id="KW-0479">Metal-binding</keyword>
<dbReference type="SUPFAM" id="SSF57850">
    <property type="entry name" value="RING/U-box"/>
    <property type="match status" value="1"/>
</dbReference>
<evidence type="ECO:0000256" key="1">
    <source>
        <dbReference type="ARBA" id="ARBA00022723"/>
    </source>
</evidence>
<organism evidence="7 8">
    <name type="scientific">Oikopleura dioica</name>
    <name type="common">Tunicate</name>
    <dbReference type="NCBI Taxonomy" id="34765"/>
    <lineage>
        <taxon>Eukaryota</taxon>
        <taxon>Metazoa</taxon>
        <taxon>Chordata</taxon>
        <taxon>Tunicata</taxon>
        <taxon>Appendicularia</taxon>
        <taxon>Copelata</taxon>
        <taxon>Oikopleuridae</taxon>
        <taxon>Oikopleura</taxon>
    </lineage>
</organism>
<evidence type="ECO:0000256" key="5">
    <source>
        <dbReference type="SAM" id="Coils"/>
    </source>
</evidence>
<sequence>MFRQRKLKKELKKHRVELERTSEENQLLSNVVNQLKDFIASSVENELQLVELNDHLSKIANSLLEKPANVKEEPEIERDLMLDKVLSIDRKVSHWMESKTKEKECEALNQLVVEVTEKNNELDQKVENFSTCQICMNSYDHKSHHRCIFAGCGHVLCYECAKTISEKSKRGSTHLNKCPTCRKPVSSTNIIKIYEAT</sequence>
<reference evidence="7 8" key="1">
    <citation type="submission" date="2021-04" db="EMBL/GenBank/DDBJ databases">
        <authorList>
            <person name="Bliznina A."/>
        </authorList>
    </citation>
    <scope>NUCLEOTIDE SEQUENCE [LARGE SCALE GENOMIC DNA]</scope>
</reference>
<keyword evidence="8" id="KW-1185">Reference proteome</keyword>
<evidence type="ECO:0000259" key="6">
    <source>
        <dbReference type="PROSITE" id="PS50089"/>
    </source>
</evidence>
<dbReference type="Proteomes" id="UP001158576">
    <property type="component" value="Chromosome PAR"/>
</dbReference>
<proteinExistence type="predicted"/>
<evidence type="ECO:0000256" key="4">
    <source>
        <dbReference type="PROSITE-ProRule" id="PRU00175"/>
    </source>
</evidence>
<protein>
    <submittedName>
        <fullName evidence="7">Oidioi.mRNA.OKI2018_I69.PAR.g11323.t1.cds</fullName>
    </submittedName>
</protein>
<accession>A0ABN7RY69</accession>
<gene>
    <name evidence="7" type="ORF">OKIOD_LOCUS2881</name>
</gene>
<dbReference type="PROSITE" id="PS00518">
    <property type="entry name" value="ZF_RING_1"/>
    <property type="match status" value="1"/>
</dbReference>
<dbReference type="EMBL" id="OU015568">
    <property type="protein sequence ID" value="CAG5086697.1"/>
    <property type="molecule type" value="Genomic_DNA"/>
</dbReference>
<keyword evidence="5" id="KW-0175">Coiled coil</keyword>
<name>A0ABN7RY69_OIKDI</name>
<evidence type="ECO:0000256" key="3">
    <source>
        <dbReference type="ARBA" id="ARBA00022833"/>
    </source>
</evidence>
<dbReference type="Gene3D" id="3.30.40.10">
    <property type="entry name" value="Zinc/RING finger domain, C3HC4 (zinc finger)"/>
    <property type="match status" value="1"/>
</dbReference>
<dbReference type="InterPro" id="IPR017907">
    <property type="entry name" value="Znf_RING_CS"/>
</dbReference>
<evidence type="ECO:0000313" key="8">
    <source>
        <dbReference type="Proteomes" id="UP001158576"/>
    </source>
</evidence>
<dbReference type="InterPro" id="IPR013083">
    <property type="entry name" value="Znf_RING/FYVE/PHD"/>
</dbReference>
<evidence type="ECO:0000313" key="7">
    <source>
        <dbReference type="EMBL" id="CAG5086697.1"/>
    </source>
</evidence>
<feature type="domain" description="RING-type" evidence="6">
    <location>
        <begin position="132"/>
        <end position="182"/>
    </location>
</feature>